<dbReference type="RefSeq" id="WP_004868608.1">
    <property type="nucleotide sequence ID" value="NZ_CP005986.1"/>
</dbReference>
<dbReference type="EMBL" id="CP005986">
    <property type="protein sequence ID" value="AIA56079.1"/>
    <property type="molecule type" value="Genomic_DNA"/>
</dbReference>
<dbReference type="Proteomes" id="UP000005522">
    <property type="component" value="Chromosome"/>
</dbReference>
<dbReference type="KEGG" id="acz:Acaty_c2225"/>
<evidence type="ECO:0000313" key="1">
    <source>
        <dbReference type="EMBL" id="AIA56079.1"/>
    </source>
</evidence>
<protein>
    <submittedName>
        <fullName evidence="1">Uncharacterized protein</fullName>
    </submittedName>
</protein>
<reference evidence="1 2" key="1">
    <citation type="journal article" date="2009" name="J. Bacteriol.">
        <title>Draft genome sequence of the extremely acidophilic bacterium Acidithiobacillus caldus ATCC 51756 reveals metabolic versatility in the genus Acidithiobacillus.</title>
        <authorList>
            <person name="Valdes J."/>
            <person name="Quatrini R."/>
            <person name="Hallberg K."/>
            <person name="Dopson M."/>
            <person name="Valenzuela P.D."/>
            <person name="Holmes D.S."/>
        </authorList>
    </citation>
    <scope>NUCLEOTIDE SEQUENCE [LARGE SCALE GENOMIC DNA]</scope>
    <source>
        <strain evidence="2">ATCC 51756 / DSM 8584 / KU</strain>
    </source>
</reference>
<dbReference type="HOGENOM" id="CLU_1801861_0_0_6"/>
<dbReference type="GeneID" id="92932293"/>
<evidence type="ECO:0000313" key="2">
    <source>
        <dbReference type="Proteomes" id="UP000005522"/>
    </source>
</evidence>
<dbReference type="AlphaFoldDB" id="A0A059ZTB4"/>
<sequence length="150" mass="16458">MESPFLLELREHLYGTPLAQERLRDALGRLEHLVGQLAQDLQIPHLGPSVGIGRQGDAQRLCVADHHWTGAVHAWGVAVCSTSPTGTLRADWHLAKVSRERLPRVVAALPQFFREYAALAVGQAGERASSQRLLSIAELLNETTGTPRSR</sequence>
<gene>
    <name evidence="1" type="ORF">Acaty_c2225</name>
</gene>
<organism evidence="1 2">
    <name type="scientific">Acidithiobacillus caldus (strain ATCC 51756 / DSM 8584 / KU)</name>
    <dbReference type="NCBI Taxonomy" id="637389"/>
    <lineage>
        <taxon>Bacteria</taxon>
        <taxon>Pseudomonadati</taxon>
        <taxon>Pseudomonadota</taxon>
        <taxon>Acidithiobacillia</taxon>
        <taxon>Acidithiobacillales</taxon>
        <taxon>Acidithiobacillaceae</taxon>
        <taxon>Acidithiobacillus</taxon>
    </lineage>
</organism>
<proteinExistence type="predicted"/>
<name>A0A059ZTB4_ACICK</name>
<accession>A0A059ZTB4</accession>
<dbReference type="eggNOG" id="ENOG502ZN3C">
    <property type="taxonomic scope" value="Bacteria"/>
</dbReference>